<sequence>MGNDPWGSVVQKADAAINWDSVISQACGSAAPSSAALTRLTSTASETATVRAPAGTPSSSANRLTSSVVSSTVTSSSTVVSSTASSTSVQNFVASIRPSSTRAPLLSTTTSTTTPQTRFSTTRTVVQPSPTPSQSPPPNKSSGSPSADIQVYLRAHNSVRSQHGAVDLTWSDDLAAKAQQWANGCQFKHSGGSLGPFGENLAAGTGSYSFQSGMDAWVAEISEYNPNNPVPSHFTQVVWKGTTQVGCAVSTCSGIFDAKFGPAQYYVCEYSAQGNIIGRFAQNVQV</sequence>
<dbReference type="Pfam" id="PF00188">
    <property type="entry name" value="CAP"/>
    <property type="match status" value="1"/>
</dbReference>
<protein>
    <recommendedName>
        <fullName evidence="2">SCP domain-containing protein</fullName>
    </recommendedName>
</protein>
<evidence type="ECO:0000256" key="1">
    <source>
        <dbReference type="SAM" id="MobiDB-lite"/>
    </source>
</evidence>
<dbReference type="OrthoDB" id="337038at2759"/>
<keyword evidence="4" id="KW-1185">Reference proteome</keyword>
<evidence type="ECO:0000313" key="4">
    <source>
        <dbReference type="Proteomes" id="UP000053424"/>
    </source>
</evidence>
<dbReference type="AlphaFoldDB" id="A0A0C3CW08"/>
<dbReference type="InterPro" id="IPR014044">
    <property type="entry name" value="CAP_dom"/>
</dbReference>
<dbReference type="HOGENOM" id="CLU_035730_3_3_1"/>
<evidence type="ECO:0000313" key="3">
    <source>
        <dbReference type="EMBL" id="KIM48031.1"/>
    </source>
</evidence>
<gene>
    <name evidence="3" type="ORF">M413DRAFT_439732</name>
</gene>
<dbReference type="SMART" id="SM00198">
    <property type="entry name" value="SCP"/>
    <property type="match status" value="1"/>
</dbReference>
<evidence type="ECO:0000259" key="2">
    <source>
        <dbReference type="SMART" id="SM00198"/>
    </source>
</evidence>
<feature type="compositionally biased region" description="Low complexity" evidence="1">
    <location>
        <begin position="100"/>
        <end position="124"/>
    </location>
</feature>
<feature type="compositionally biased region" description="Pro residues" evidence="1">
    <location>
        <begin position="129"/>
        <end position="139"/>
    </location>
</feature>
<accession>A0A0C3CW08</accession>
<dbReference type="InterPro" id="IPR001283">
    <property type="entry name" value="CRISP-related"/>
</dbReference>
<dbReference type="Gene3D" id="3.40.33.10">
    <property type="entry name" value="CAP"/>
    <property type="match status" value="1"/>
</dbReference>
<name>A0A0C3CW08_HEBCY</name>
<proteinExistence type="predicted"/>
<organism evidence="3 4">
    <name type="scientific">Hebeloma cylindrosporum</name>
    <dbReference type="NCBI Taxonomy" id="76867"/>
    <lineage>
        <taxon>Eukaryota</taxon>
        <taxon>Fungi</taxon>
        <taxon>Dikarya</taxon>
        <taxon>Basidiomycota</taxon>
        <taxon>Agaricomycotina</taxon>
        <taxon>Agaricomycetes</taxon>
        <taxon>Agaricomycetidae</taxon>
        <taxon>Agaricales</taxon>
        <taxon>Agaricineae</taxon>
        <taxon>Hymenogastraceae</taxon>
        <taxon>Hebeloma</taxon>
    </lineage>
</organism>
<dbReference type="Proteomes" id="UP000053424">
    <property type="component" value="Unassembled WGS sequence"/>
</dbReference>
<reference evidence="4" key="2">
    <citation type="submission" date="2015-01" db="EMBL/GenBank/DDBJ databases">
        <title>Evolutionary Origins and Diversification of the Mycorrhizal Mutualists.</title>
        <authorList>
            <consortium name="DOE Joint Genome Institute"/>
            <consortium name="Mycorrhizal Genomics Consortium"/>
            <person name="Kohler A."/>
            <person name="Kuo A."/>
            <person name="Nagy L.G."/>
            <person name="Floudas D."/>
            <person name="Copeland A."/>
            <person name="Barry K.W."/>
            <person name="Cichocki N."/>
            <person name="Veneault-Fourrey C."/>
            <person name="LaButti K."/>
            <person name="Lindquist E.A."/>
            <person name="Lipzen A."/>
            <person name="Lundell T."/>
            <person name="Morin E."/>
            <person name="Murat C."/>
            <person name="Riley R."/>
            <person name="Ohm R."/>
            <person name="Sun H."/>
            <person name="Tunlid A."/>
            <person name="Henrissat B."/>
            <person name="Grigoriev I.V."/>
            <person name="Hibbett D.S."/>
            <person name="Martin F."/>
        </authorList>
    </citation>
    <scope>NUCLEOTIDE SEQUENCE [LARGE SCALE GENOMIC DNA]</scope>
    <source>
        <strain evidence="4">h7</strain>
    </source>
</reference>
<feature type="domain" description="SCP" evidence="2">
    <location>
        <begin position="147"/>
        <end position="278"/>
    </location>
</feature>
<reference evidence="3 4" key="1">
    <citation type="submission" date="2014-04" db="EMBL/GenBank/DDBJ databases">
        <authorList>
            <consortium name="DOE Joint Genome Institute"/>
            <person name="Kuo A."/>
            <person name="Gay G."/>
            <person name="Dore J."/>
            <person name="Kohler A."/>
            <person name="Nagy L.G."/>
            <person name="Floudas D."/>
            <person name="Copeland A."/>
            <person name="Barry K.W."/>
            <person name="Cichocki N."/>
            <person name="Veneault-Fourrey C."/>
            <person name="LaButti K."/>
            <person name="Lindquist E.A."/>
            <person name="Lipzen A."/>
            <person name="Lundell T."/>
            <person name="Morin E."/>
            <person name="Murat C."/>
            <person name="Sun H."/>
            <person name="Tunlid A."/>
            <person name="Henrissat B."/>
            <person name="Grigoriev I.V."/>
            <person name="Hibbett D.S."/>
            <person name="Martin F."/>
            <person name="Nordberg H.P."/>
            <person name="Cantor M.N."/>
            <person name="Hua S.X."/>
        </authorList>
    </citation>
    <scope>NUCLEOTIDE SEQUENCE [LARGE SCALE GENOMIC DNA]</scope>
    <source>
        <strain evidence="4">h7</strain>
    </source>
</reference>
<dbReference type="STRING" id="686832.A0A0C3CW08"/>
<dbReference type="PRINTS" id="PR00837">
    <property type="entry name" value="V5TPXLIKE"/>
</dbReference>
<dbReference type="PANTHER" id="PTHR10334">
    <property type="entry name" value="CYSTEINE-RICH SECRETORY PROTEIN-RELATED"/>
    <property type="match status" value="1"/>
</dbReference>
<dbReference type="EMBL" id="KN831769">
    <property type="protein sequence ID" value="KIM48031.1"/>
    <property type="molecule type" value="Genomic_DNA"/>
</dbReference>
<dbReference type="InterPro" id="IPR035940">
    <property type="entry name" value="CAP_sf"/>
</dbReference>
<feature type="region of interest" description="Disordered" evidence="1">
    <location>
        <begin position="100"/>
        <end position="146"/>
    </location>
</feature>
<dbReference type="SUPFAM" id="SSF55797">
    <property type="entry name" value="PR-1-like"/>
    <property type="match status" value="1"/>
</dbReference>
<feature type="region of interest" description="Disordered" evidence="1">
    <location>
        <begin position="45"/>
        <end position="65"/>
    </location>
</feature>